<organism evidence="5 6">
    <name type="scientific">Candidatus Salinicoccus stercoripullorum</name>
    <dbReference type="NCBI Taxonomy" id="2838756"/>
    <lineage>
        <taxon>Bacteria</taxon>
        <taxon>Bacillati</taxon>
        <taxon>Bacillota</taxon>
        <taxon>Bacilli</taxon>
        <taxon>Bacillales</taxon>
        <taxon>Staphylococcaceae</taxon>
        <taxon>Salinicoccus</taxon>
    </lineage>
</organism>
<evidence type="ECO:0000256" key="3">
    <source>
        <dbReference type="ARBA" id="ARBA00023163"/>
    </source>
</evidence>
<evidence type="ECO:0000256" key="2">
    <source>
        <dbReference type="ARBA" id="ARBA00023125"/>
    </source>
</evidence>
<dbReference type="InterPro" id="IPR036390">
    <property type="entry name" value="WH_DNA-bd_sf"/>
</dbReference>
<feature type="domain" description="HTH marR-type" evidence="4">
    <location>
        <begin position="7"/>
        <end position="139"/>
    </location>
</feature>
<dbReference type="GO" id="GO:0003700">
    <property type="term" value="F:DNA-binding transcription factor activity"/>
    <property type="evidence" value="ECO:0007669"/>
    <property type="project" value="InterPro"/>
</dbReference>
<dbReference type="SUPFAM" id="SSF46785">
    <property type="entry name" value="Winged helix' DNA-binding domain"/>
    <property type="match status" value="1"/>
</dbReference>
<dbReference type="PRINTS" id="PR00598">
    <property type="entry name" value="HTHMARR"/>
</dbReference>
<dbReference type="InterPro" id="IPR000835">
    <property type="entry name" value="HTH_MarR-typ"/>
</dbReference>
<evidence type="ECO:0000313" key="5">
    <source>
        <dbReference type="EMBL" id="HIW12023.1"/>
    </source>
</evidence>
<proteinExistence type="predicted"/>
<dbReference type="PANTHER" id="PTHR33164:SF56">
    <property type="entry name" value="HTH-TYPE TRANSCRIPTIONAL REGULATOR MHQR"/>
    <property type="match status" value="1"/>
</dbReference>
<dbReference type="Proteomes" id="UP000823989">
    <property type="component" value="Unassembled WGS sequence"/>
</dbReference>
<evidence type="ECO:0000256" key="1">
    <source>
        <dbReference type="ARBA" id="ARBA00023015"/>
    </source>
</evidence>
<reference evidence="5" key="2">
    <citation type="submission" date="2021-04" db="EMBL/GenBank/DDBJ databases">
        <authorList>
            <person name="Gilroy R."/>
        </authorList>
    </citation>
    <scope>NUCLEOTIDE SEQUENCE</scope>
    <source>
        <strain evidence="5">ChiHjej13B12-752</strain>
    </source>
</reference>
<evidence type="ECO:0000259" key="4">
    <source>
        <dbReference type="PROSITE" id="PS50995"/>
    </source>
</evidence>
<dbReference type="SMART" id="SM00347">
    <property type="entry name" value="HTH_MARR"/>
    <property type="match status" value="1"/>
</dbReference>
<dbReference type="EMBL" id="DXHR01000007">
    <property type="protein sequence ID" value="HIW12023.1"/>
    <property type="molecule type" value="Genomic_DNA"/>
</dbReference>
<accession>A0A9D1QFB0</accession>
<dbReference type="PROSITE" id="PS50995">
    <property type="entry name" value="HTH_MARR_2"/>
    <property type="match status" value="1"/>
</dbReference>
<sequence length="146" mass="16863">MEGKDPRIKAFTVFIKSSQSVQKLIKQDFLKKEINLSEYAVMELLYHRGDQPIQSIGRRVLMGGGSITYVIDKLEDKGFLYRKPCPEDRRKMFACITDAGSEYMETRVEEQEALINTIFDEWDDSEVEDAINLLKRIGIHAESLLK</sequence>
<dbReference type="PANTHER" id="PTHR33164">
    <property type="entry name" value="TRANSCRIPTIONAL REGULATOR, MARR FAMILY"/>
    <property type="match status" value="1"/>
</dbReference>
<reference evidence="5" key="1">
    <citation type="journal article" date="2021" name="PeerJ">
        <title>Extensive microbial diversity within the chicken gut microbiome revealed by metagenomics and culture.</title>
        <authorList>
            <person name="Gilroy R."/>
            <person name="Ravi A."/>
            <person name="Getino M."/>
            <person name="Pursley I."/>
            <person name="Horton D.L."/>
            <person name="Alikhan N.F."/>
            <person name="Baker D."/>
            <person name="Gharbi K."/>
            <person name="Hall N."/>
            <person name="Watson M."/>
            <person name="Adriaenssens E.M."/>
            <person name="Foster-Nyarko E."/>
            <person name="Jarju S."/>
            <person name="Secka A."/>
            <person name="Antonio M."/>
            <person name="Oren A."/>
            <person name="Chaudhuri R.R."/>
            <person name="La Ragione R."/>
            <person name="Hildebrand F."/>
            <person name="Pallen M.J."/>
        </authorList>
    </citation>
    <scope>NUCLEOTIDE SEQUENCE</scope>
    <source>
        <strain evidence="5">ChiHjej13B12-752</strain>
    </source>
</reference>
<comment type="caution">
    <text evidence="5">The sequence shown here is derived from an EMBL/GenBank/DDBJ whole genome shotgun (WGS) entry which is preliminary data.</text>
</comment>
<protein>
    <submittedName>
        <fullName evidence="5">MarR family transcriptional regulator</fullName>
    </submittedName>
</protein>
<dbReference type="InterPro" id="IPR023187">
    <property type="entry name" value="Tscrpt_reg_MarR-type_CS"/>
</dbReference>
<dbReference type="Pfam" id="PF01047">
    <property type="entry name" value="MarR"/>
    <property type="match status" value="1"/>
</dbReference>
<dbReference type="GO" id="GO:0006950">
    <property type="term" value="P:response to stress"/>
    <property type="evidence" value="ECO:0007669"/>
    <property type="project" value="TreeGrafter"/>
</dbReference>
<keyword evidence="1" id="KW-0805">Transcription regulation</keyword>
<name>A0A9D1QFB0_9STAP</name>
<gene>
    <name evidence="5" type="ORF">H9891_02565</name>
</gene>
<dbReference type="GO" id="GO:0003677">
    <property type="term" value="F:DNA binding"/>
    <property type="evidence" value="ECO:0007669"/>
    <property type="project" value="UniProtKB-KW"/>
</dbReference>
<dbReference type="InterPro" id="IPR039422">
    <property type="entry name" value="MarR/SlyA-like"/>
</dbReference>
<dbReference type="InterPro" id="IPR036388">
    <property type="entry name" value="WH-like_DNA-bd_sf"/>
</dbReference>
<keyword evidence="3" id="KW-0804">Transcription</keyword>
<keyword evidence="2" id="KW-0238">DNA-binding</keyword>
<evidence type="ECO:0000313" key="6">
    <source>
        <dbReference type="Proteomes" id="UP000823989"/>
    </source>
</evidence>
<dbReference type="PROSITE" id="PS01117">
    <property type="entry name" value="HTH_MARR_1"/>
    <property type="match status" value="1"/>
</dbReference>
<dbReference type="AlphaFoldDB" id="A0A9D1QFB0"/>
<dbReference type="Gene3D" id="1.10.10.10">
    <property type="entry name" value="Winged helix-like DNA-binding domain superfamily/Winged helix DNA-binding domain"/>
    <property type="match status" value="1"/>
</dbReference>